<protein>
    <submittedName>
        <fullName evidence="2">Uncharacterized protein</fullName>
    </submittedName>
</protein>
<dbReference type="Proteomes" id="UP000242814">
    <property type="component" value="Unassembled WGS sequence"/>
</dbReference>
<name>A0A1D2J7M8_PARBR</name>
<gene>
    <name evidence="2" type="ORF">ACO22_06486</name>
</gene>
<accession>A0A1D2J7M8</accession>
<dbReference type="EMBL" id="LZYO01000353">
    <property type="protein sequence ID" value="ODH15002.1"/>
    <property type="molecule type" value="Genomic_DNA"/>
</dbReference>
<sequence>MVVVDPSAAEAGVTVLVVVSNWDISRPQKVANRWLNTVNPGHEQVSNIDGWGMVIRDRAQSHRTLTKQDWKSAGTYKSIKDSPRLTEAKAPDSRSKHNYDTITSEALVGLRFPRNRLEKSKNSARSYNQWKADILETSQFASDGGVETSRQTNYKSKDVQSDRPKAISPSQPSLEVSQSSAKMHPHGRASLQAFSPMNSNSLLTAWVSVVTLHKVLEEAKFSPPPAWK</sequence>
<dbReference type="AlphaFoldDB" id="A0A1D2J7M8"/>
<evidence type="ECO:0000313" key="3">
    <source>
        <dbReference type="Proteomes" id="UP000242814"/>
    </source>
</evidence>
<feature type="region of interest" description="Disordered" evidence="1">
    <location>
        <begin position="142"/>
        <end position="186"/>
    </location>
</feature>
<evidence type="ECO:0000313" key="2">
    <source>
        <dbReference type="EMBL" id="ODH15002.1"/>
    </source>
</evidence>
<feature type="compositionally biased region" description="Polar residues" evidence="1">
    <location>
        <begin position="168"/>
        <end position="181"/>
    </location>
</feature>
<organism evidence="2 3">
    <name type="scientific">Paracoccidioides brasiliensis</name>
    <dbReference type="NCBI Taxonomy" id="121759"/>
    <lineage>
        <taxon>Eukaryota</taxon>
        <taxon>Fungi</taxon>
        <taxon>Dikarya</taxon>
        <taxon>Ascomycota</taxon>
        <taxon>Pezizomycotina</taxon>
        <taxon>Eurotiomycetes</taxon>
        <taxon>Eurotiomycetidae</taxon>
        <taxon>Onygenales</taxon>
        <taxon>Ajellomycetaceae</taxon>
        <taxon>Paracoccidioides</taxon>
    </lineage>
</organism>
<comment type="caution">
    <text evidence="2">The sequence shown here is derived from an EMBL/GenBank/DDBJ whole genome shotgun (WGS) entry which is preliminary data.</text>
</comment>
<evidence type="ECO:0000256" key="1">
    <source>
        <dbReference type="SAM" id="MobiDB-lite"/>
    </source>
</evidence>
<reference evidence="2 3" key="1">
    <citation type="submission" date="2016-06" db="EMBL/GenBank/DDBJ databases">
        <authorList>
            <person name="Kjaerup R.B."/>
            <person name="Dalgaard T.S."/>
            <person name="Juul-Madsen H.R."/>
        </authorList>
    </citation>
    <scope>NUCLEOTIDE SEQUENCE [LARGE SCALE GENOMIC DNA]</scope>
    <source>
        <strain evidence="2 3">Pb300</strain>
    </source>
</reference>
<proteinExistence type="predicted"/>
<feature type="compositionally biased region" description="Basic and acidic residues" evidence="1">
    <location>
        <begin position="155"/>
        <end position="165"/>
    </location>
</feature>
<dbReference type="VEuPathDB" id="FungiDB:PADG_11138"/>